<dbReference type="CDD" id="cd03812">
    <property type="entry name" value="GT4_CapH-like"/>
    <property type="match status" value="1"/>
</dbReference>
<protein>
    <submittedName>
        <fullName evidence="3">Glycosyltransferase family 1 protein</fullName>
    </submittedName>
</protein>
<dbReference type="PANTHER" id="PTHR45947">
    <property type="entry name" value="SULFOQUINOVOSYL TRANSFERASE SQD2"/>
    <property type="match status" value="1"/>
</dbReference>
<dbReference type="RefSeq" id="WP_257820908.1">
    <property type="nucleotide sequence ID" value="NZ_JABXYM010000001.1"/>
</dbReference>
<dbReference type="InterPro" id="IPR028098">
    <property type="entry name" value="Glyco_trans_4-like_N"/>
</dbReference>
<feature type="domain" description="Glycosyltransferase subfamily 4-like N-terminal" evidence="2">
    <location>
        <begin position="17"/>
        <end position="149"/>
    </location>
</feature>
<evidence type="ECO:0000313" key="4">
    <source>
        <dbReference type="Proteomes" id="UP001057753"/>
    </source>
</evidence>
<proteinExistence type="predicted"/>
<dbReference type="Gene3D" id="3.40.50.2000">
    <property type="entry name" value="Glycogen Phosphorylase B"/>
    <property type="match status" value="2"/>
</dbReference>
<dbReference type="InterPro" id="IPR001296">
    <property type="entry name" value="Glyco_trans_1"/>
</dbReference>
<dbReference type="AlphaFoldDB" id="A0A9Q4B0S9"/>
<gene>
    <name evidence="3" type="ORF">HXA33_06870</name>
</gene>
<dbReference type="Pfam" id="PF00534">
    <property type="entry name" value="Glycos_transf_1"/>
    <property type="match status" value="1"/>
</dbReference>
<sequence length="382" mass="43034">MGSPVRILHAVVNMNRGGAETLIMNLYRHLDRSAVQFDFLTSYEGEFDAEIASLGGQVHRLPALKEAGHFQYLKAVNDFFKTNKQYSVVHAHMDKMSGHILSSAKRHGVPIRIAHSHSTSSEGHLAIRSYKWYTGQKINKAATDRLACSQSAGSWLFGRSVNFKKINNSIDSESFEYCHEKRINARKEFGLSEEHFVLGHVGRFSQPKNHTFLIHMFLKVVTHIPNARLLLVGEGPLKGHIMSLVERLKLEEHIVFLGKRSDIPEVLTGCDAFVFPSLYEGLPVSLVEAQASGLPCLVSDHVTHEIDIGAGLIQFLTLRESEQWVKSLIALERNRPKRQSQHERVVEKGFNILETATALQSFYLKRLKEVSHDKTDGLHANI</sequence>
<keyword evidence="4" id="KW-1185">Reference proteome</keyword>
<evidence type="ECO:0000259" key="1">
    <source>
        <dbReference type="Pfam" id="PF00534"/>
    </source>
</evidence>
<dbReference type="InterPro" id="IPR050194">
    <property type="entry name" value="Glycosyltransferase_grp1"/>
</dbReference>
<dbReference type="EMBL" id="JABXYM010000001">
    <property type="protein sequence ID" value="MCR6096268.1"/>
    <property type="molecule type" value="Genomic_DNA"/>
</dbReference>
<comment type="caution">
    <text evidence="3">The sequence shown here is derived from an EMBL/GenBank/DDBJ whole genome shotgun (WGS) entry which is preliminary data.</text>
</comment>
<dbReference type="PANTHER" id="PTHR45947:SF3">
    <property type="entry name" value="SULFOQUINOVOSYL TRANSFERASE SQD2"/>
    <property type="match status" value="1"/>
</dbReference>
<dbReference type="SUPFAM" id="SSF53756">
    <property type="entry name" value="UDP-Glycosyltransferase/glycogen phosphorylase"/>
    <property type="match status" value="1"/>
</dbReference>
<dbReference type="Pfam" id="PF13579">
    <property type="entry name" value="Glyco_trans_4_4"/>
    <property type="match status" value="1"/>
</dbReference>
<evidence type="ECO:0000259" key="2">
    <source>
        <dbReference type="Pfam" id="PF13579"/>
    </source>
</evidence>
<dbReference type="GO" id="GO:0016757">
    <property type="term" value="F:glycosyltransferase activity"/>
    <property type="evidence" value="ECO:0007669"/>
    <property type="project" value="InterPro"/>
</dbReference>
<reference evidence="3" key="1">
    <citation type="submission" date="2020-06" db="EMBL/GenBank/DDBJ databases">
        <title>Insight into the genomes of haloalkaliphilic bacilli from Kenyan soda lakes.</title>
        <authorList>
            <person name="Mwirichia R."/>
            <person name="Villamizar G.C."/>
            <person name="Poehlein A."/>
            <person name="Mugweru J."/>
            <person name="Kipnyargis A."/>
            <person name="Kiplimo D."/>
            <person name="Orwa P."/>
            <person name="Daniel R."/>
        </authorList>
    </citation>
    <scope>NUCLEOTIDE SEQUENCE</scope>
    <source>
        <strain evidence="3">B1096_S55</strain>
    </source>
</reference>
<feature type="domain" description="Glycosyl transferase family 1" evidence="1">
    <location>
        <begin position="184"/>
        <end position="343"/>
    </location>
</feature>
<accession>A0A9Q4B0S9</accession>
<name>A0A9Q4B0S9_SALAG</name>
<dbReference type="Proteomes" id="UP001057753">
    <property type="component" value="Unassembled WGS sequence"/>
</dbReference>
<evidence type="ECO:0000313" key="3">
    <source>
        <dbReference type="EMBL" id="MCR6096268.1"/>
    </source>
</evidence>
<organism evidence="3 4">
    <name type="scientific">Salipaludibacillus agaradhaerens</name>
    <name type="common">Bacillus agaradhaerens</name>
    <dbReference type="NCBI Taxonomy" id="76935"/>
    <lineage>
        <taxon>Bacteria</taxon>
        <taxon>Bacillati</taxon>
        <taxon>Bacillota</taxon>
        <taxon>Bacilli</taxon>
        <taxon>Bacillales</taxon>
        <taxon>Bacillaceae</taxon>
    </lineage>
</organism>